<feature type="transmembrane region" description="Helical" evidence="2">
    <location>
        <begin position="43"/>
        <end position="62"/>
    </location>
</feature>
<accession>A0ABT1LLU9</accession>
<keyword evidence="2" id="KW-1133">Transmembrane helix</keyword>
<protein>
    <submittedName>
        <fullName evidence="3">DUF2933 domain-containing protein</fullName>
    </submittedName>
</protein>
<dbReference type="Proteomes" id="UP001524318">
    <property type="component" value="Unassembled WGS sequence"/>
</dbReference>
<gene>
    <name evidence="3" type="ORF">NFC73_06700</name>
</gene>
<organism evidence="3 4">
    <name type="scientific">Pseudarthrobacter humi</name>
    <dbReference type="NCBI Taxonomy" id="2952523"/>
    <lineage>
        <taxon>Bacteria</taxon>
        <taxon>Bacillati</taxon>
        <taxon>Actinomycetota</taxon>
        <taxon>Actinomycetes</taxon>
        <taxon>Micrococcales</taxon>
        <taxon>Micrococcaceae</taxon>
        <taxon>Pseudarthrobacter</taxon>
    </lineage>
</organism>
<dbReference type="Pfam" id="PF11666">
    <property type="entry name" value="DUF2933"/>
    <property type="match status" value="1"/>
</dbReference>
<keyword evidence="2" id="KW-0812">Transmembrane</keyword>
<feature type="compositionally biased region" description="Gly residues" evidence="1">
    <location>
        <begin position="73"/>
        <end position="89"/>
    </location>
</feature>
<evidence type="ECO:0000256" key="2">
    <source>
        <dbReference type="SAM" id="Phobius"/>
    </source>
</evidence>
<sequence>MSTSPEPRQLPTPRASRPWVQGLLTVLIAAAAVYLITNHWLHILDALPYLWVVLMMSMHLFMHGGHGGHGHAGHGAGRPESGGGASHVH</sequence>
<feature type="transmembrane region" description="Helical" evidence="2">
    <location>
        <begin position="20"/>
        <end position="37"/>
    </location>
</feature>
<evidence type="ECO:0000313" key="4">
    <source>
        <dbReference type="Proteomes" id="UP001524318"/>
    </source>
</evidence>
<keyword evidence="2" id="KW-0472">Membrane</keyword>
<keyword evidence="4" id="KW-1185">Reference proteome</keyword>
<dbReference type="EMBL" id="JANCLV010000003">
    <property type="protein sequence ID" value="MCP8999424.1"/>
    <property type="molecule type" value="Genomic_DNA"/>
</dbReference>
<proteinExistence type="predicted"/>
<reference evidence="3 4" key="1">
    <citation type="submission" date="2022-06" db="EMBL/GenBank/DDBJ databases">
        <title>Pseudarthrobacter sp. strain RMG13 Genome sequencing and assembly.</title>
        <authorList>
            <person name="Kim I."/>
        </authorList>
    </citation>
    <scope>NUCLEOTIDE SEQUENCE [LARGE SCALE GENOMIC DNA]</scope>
    <source>
        <strain evidence="3 4">RMG13</strain>
    </source>
</reference>
<evidence type="ECO:0000256" key="1">
    <source>
        <dbReference type="SAM" id="MobiDB-lite"/>
    </source>
</evidence>
<evidence type="ECO:0000313" key="3">
    <source>
        <dbReference type="EMBL" id="MCP8999424.1"/>
    </source>
</evidence>
<name>A0ABT1LLU9_9MICC</name>
<feature type="region of interest" description="Disordered" evidence="1">
    <location>
        <begin position="66"/>
        <end position="89"/>
    </location>
</feature>
<dbReference type="RefSeq" id="WP_254748709.1">
    <property type="nucleotide sequence ID" value="NZ_JANCLV010000003.1"/>
</dbReference>
<dbReference type="InterPro" id="IPR021682">
    <property type="entry name" value="DUF2933"/>
</dbReference>
<comment type="caution">
    <text evidence="3">The sequence shown here is derived from an EMBL/GenBank/DDBJ whole genome shotgun (WGS) entry which is preliminary data.</text>
</comment>